<gene>
    <name evidence="2" type="ORF">DVH24_040010</name>
</gene>
<evidence type="ECO:0000256" key="1">
    <source>
        <dbReference type="SAM" id="MobiDB-lite"/>
    </source>
</evidence>
<name>A0A498I562_MALDO</name>
<feature type="region of interest" description="Disordered" evidence="1">
    <location>
        <begin position="1"/>
        <end position="22"/>
    </location>
</feature>
<protein>
    <submittedName>
        <fullName evidence="2">Uncharacterized protein</fullName>
    </submittedName>
</protein>
<dbReference type="Proteomes" id="UP000290289">
    <property type="component" value="Chromosome 14"/>
</dbReference>
<evidence type="ECO:0000313" key="3">
    <source>
        <dbReference type="Proteomes" id="UP000290289"/>
    </source>
</evidence>
<organism evidence="2 3">
    <name type="scientific">Malus domestica</name>
    <name type="common">Apple</name>
    <name type="synonym">Pyrus malus</name>
    <dbReference type="NCBI Taxonomy" id="3750"/>
    <lineage>
        <taxon>Eukaryota</taxon>
        <taxon>Viridiplantae</taxon>
        <taxon>Streptophyta</taxon>
        <taxon>Embryophyta</taxon>
        <taxon>Tracheophyta</taxon>
        <taxon>Spermatophyta</taxon>
        <taxon>Magnoliopsida</taxon>
        <taxon>eudicotyledons</taxon>
        <taxon>Gunneridae</taxon>
        <taxon>Pentapetalae</taxon>
        <taxon>rosids</taxon>
        <taxon>fabids</taxon>
        <taxon>Rosales</taxon>
        <taxon>Rosaceae</taxon>
        <taxon>Amygdaloideae</taxon>
        <taxon>Maleae</taxon>
        <taxon>Malus</taxon>
    </lineage>
</organism>
<accession>A0A498I562</accession>
<feature type="compositionally biased region" description="Basic and acidic residues" evidence="1">
    <location>
        <begin position="12"/>
        <end position="22"/>
    </location>
</feature>
<dbReference type="AlphaFoldDB" id="A0A498I562"/>
<comment type="caution">
    <text evidence="2">The sequence shown here is derived from an EMBL/GenBank/DDBJ whole genome shotgun (WGS) entry which is preliminary data.</text>
</comment>
<keyword evidence="3" id="KW-1185">Reference proteome</keyword>
<sequence length="83" mass="9390">MEDVDEEEDEGGAERHVDNGEGDREGLVIHLLVEDVFVVDNDAEGNKDLDGDIGVRDEDLFITLSLREPPLPIFEVGFRHWWG</sequence>
<dbReference type="EMBL" id="RDQH01000340">
    <property type="protein sequence ID" value="RXH78039.1"/>
    <property type="molecule type" value="Genomic_DNA"/>
</dbReference>
<evidence type="ECO:0000313" key="2">
    <source>
        <dbReference type="EMBL" id="RXH78039.1"/>
    </source>
</evidence>
<feature type="compositionally biased region" description="Acidic residues" evidence="1">
    <location>
        <begin position="1"/>
        <end position="11"/>
    </location>
</feature>
<proteinExistence type="predicted"/>
<reference evidence="2 3" key="1">
    <citation type="submission" date="2018-10" db="EMBL/GenBank/DDBJ databases">
        <title>A high-quality apple genome assembly.</title>
        <authorList>
            <person name="Hu J."/>
        </authorList>
    </citation>
    <scope>NUCLEOTIDE SEQUENCE [LARGE SCALE GENOMIC DNA]</scope>
    <source>
        <strain evidence="3">cv. HFTH1</strain>
        <tissue evidence="2">Young leaf</tissue>
    </source>
</reference>